<protein>
    <submittedName>
        <fullName evidence="2">Uncharacterized protein</fullName>
    </submittedName>
</protein>
<dbReference type="Proteomes" id="UP000095286">
    <property type="component" value="Unplaced"/>
</dbReference>
<reference evidence="2" key="1">
    <citation type="submission" date="2016-11" db="UniProtKB">
        <authorList>
            <consortium name="WormBaseParasite"/>
        </authorList>
    </citation>
    <scope>IDENTIFICATION</scope>
    <source>
        <strain evidence="2">KR3021</strain>
    </source>
</reference>
<proteinExistence type="predicted"/>
<organism evidence="1 2">
    <name type="scientific">Rhabditophanes sp. KR3021</name>
    <dbReference type="NCBI Taxonomy" id="114890"/>
    <lineage>
        <taxon>Eukaryota</taxon>
        <taxon>Metazoa</taxon>
        <taxon>Ecdysozoa</taxon>
        <taxon>Nematoda</taxon>
        <taxon>Chromadorea</taxon>
        <taxon>Rhabditida</taxon>
        <taxon>Tylenchina</taxon>
        <taxon>Panagrolaimomorpha</taxon>
        <taxon>Strongyloidoidea</taxon>
        <taxon>Alloionematidae</taxon>
        <taxon>Rhabditophanes</taxon>
    </lineage>
</organism>
<name>A0AC35U1B9_9BILA</name>
<evidence type="ECO:0000313" key="2">
    <source>
        <dbReference type="WBParaSite" id="RSKR_0000638500.1"/>
    </source>
</evidence>
<dbReference type="WBParaSite" id="RSKR_0000638500.1">
    <property type="protein sequence ID" value="RSKR_0000638500.1"/>
    <property type="gene ID" value="RSKR_0000638500"/>
</dbReference>
<sequence>MQIIYSILLFCCLLNGLSAFWCYHSLTRNLNLIDPYNGTAQLIHGTNDNPCVNGTITKNGVTDNLSTNYMTYKSILKTNFNKQAFPALTGACPTYTPLKSGPNQSAMAQFCTCTTNNCNVASTPHTLKCQSQRKGFAYLRLADTYGQVEECADPNDTCITITGETRSSNISYKGCYGNLMSNMNWAVGLQPLPKRAAGCSKMSFTGYYVTAYCDFCQYSGQFSNVDWTNSEPITCTSEHTGLEANNEVPSTKLCAFNEPCARIIASPRSFPNNTLPAHLMTLQGCSMDLNYAFAQGSYASYPDNQCYTHWADALQLDVDGTLIPTLCSCDTPNCTPPDSIIY</sequence>
<accession>A0AC35U1B9</accession>
<evidence type="ECO:0000313" key="1">
    <source>
        <dbReference type="Proteomes" id="UP000095286"/>
    </source>
</evidence>